<dbReference type="RefSeq" id="WP_219290305.1">
    <property type="nucleotide sequence ID" value="NZ_RPHB01000005.1"/>
</dbReference>
<dbReference type="InterPro" id="IPR051540">
    <property type="entry name" value="S-2-haloacid_dehalogenase"/>
</dbReference>
<dbReference type="AlphaFoldDB" id="A0A951MDM2"/>
<protein>
    <submittedName>
        <fullName evidence="2">HAD family hydrolase</fullName>
    </submittedName>
</protein>
<organism evidence="2 3">
    <name type="scientific">Arthrospiribacter ruber</name>
    <dbReference type="NCBI Taxonomy" id="2487934"/>
    <lineage>
        <taxon>Bacteria</taxon>
        <taxon>Pseudomonadati</taxon>
        <taxon>Bacteroidota</taxon>
        <taxon>Cytophagia</taxon>
        <taxon>Cytophagales</taxon>
        <taxon>Cyclobacteriaceae</taxon>
        <taxon>Arthrospiribacter</taxon>
    </lineage>
</organism>
<evidence type="ECO:0000256" key="1">
    <source>
        <dbReference type="ARBA" id="ARBA00022801"/>
    </source>
</evidence>
<gene>
    <name evidence="2" type="ORF">EGN73_12655</name>
</gene>
<keyword evidence="3" id="KW-1185">Reference proteome</keyword>
<sequence length="239" mass="27533">MKHIRVIAFDADDTLWINEPYFREAEEKFCEMIKEYLPKEEAYRELFKTEVNNLPLYGYGVKGFTLSMIEAIMNITEMKGDLHLVEQAMAIGREILGKPVTLLDGVEHTLKLLNGDYRIVMATKGDLLDQERKLLKSGLAKHFHHIEIMSNKHKEDYQKLIRHLDCQPSEFLMVGNSLKSDIVPVLQAGGSAVHVPYHTTWEHETIDYQIEHENYFQVENLGELIPMLKGENCLTDGEA</sequence>
<dbReference type="SFLD" id="SFLDS00003">
    <property type="entry name" value="Haloacid_Dehalogenase"/>
    <property type="match status" value="1"/>
</dbReference>
<evidence type="ECO:0000313" key="3">
    <source>
        <dbReference type="Proteomes" id="UP000727490"/>
    </source>
</evidence>
<proteinExistence type="predicted"/>
<keyword evidence="1 2" id="KW-0378">Hydrolase</keyword>
<dbReference type="Proteomes" id="UP000727490">
    <property type="component" value="Unassembled WGS sequence"/>
</dbReference>
<accession>A0A951MDM2</accession>
<dbReference type="GO" id="GO:0016787">
    <property type="term" value="F:hydrolase activity"/>
    <property type="evidence" value="ECO:0007669"/>
    <property type="project" value="UniProtKB-KW"/>
</dbReference>
<dbReference type="PANTHER" id="PTHR43316">
    <property type="entry name" value="HYDROLASE, HALOACID DELAHOGENASE-RELATED"/>
    <property type="match status" value="1"/>
</dbReference>
<dbReference type="SFLD" id="SFLDG01129">
    <property type="entry name" value="C1.5:_HAD__Beta-PGM__Phosphata"/>
    <property type="match status" value="1"/>
</dbReference>
<dbReference type="Pfam" id="PF00702">
    <property type="entry name" value="Hydrolase"/>
    <property type="match status" value="1"/>
</dbReference>
<reference evidence="2 3" key="1">
    <citation type="journal article" date="2020" name="Syst. Appl. Microbiol.">
        <title>Arthrospiribacter ruber gen. nov., sp. nov., a novel bacterium isolated from Arthrospira cultures.</title>
        <authorList>
            <person name="Waleron M."/>
            <person name="Misztak A."/>
            <person name="Waleron M.M."/>
            <person name="Furmaniak M."/>
            <person name="Mrozik A."/>
            <person name="Waleron K."/>
        </authorList>
    </citation>
    <scope>NUCLEOTIDE SEQUENCE [LARGE SCALE GENOMIC DNA]</scope>
    <source>
        <strain evidence="2 3">DPMB0001</strain>
    </source>
</reference>
<dbReference type="EMBL" id="RPHB01000005">
    <property type="protein sequence ID" value="MBW3468657.1"/>
    <property type="molecule type" value="Genomic_DNA"/>
</dbReference>
<comment type="caution">
    <text evidence="2">The sequence shown here is derived from an EMBL/GenBank/DDBJ whole genome shotgun (WGS) entry which is preliminary data.</text>
</comment>
<evidence type="ECO:0000313" key="2">
    <source>
        <dbReference type="EMBL" id="MBW3468657.1"/>
    </source>
</evidence>
<name>A0A951MDM2_9BACT</name>
<dbReference type="PANTHER" id="PTHR43316:SF8">
    <property type="entry name" value="HAD FAMILY HYDROLASE"/>
    <property type="match status" value="1"/>
</dbReference>